<dbReference type="Proteomes" id="UP001330434">
    <property type="component" value="Chromosome"/>
</dbReference>
<dbReference type="Pfam" id="PF02666">
    <property type="entry name" value="PS_Dcarbxylase"/>
    <property type="match status" value="1"/>
</dbReference>
<feature type="chain" id="PRO_5044902128" description="Phosphatidylserine decarboxylase beta chain" evidence="11">
    <location>
        <begin position="1"/>
        <end position="184"/>
    </location>
</feature>
<evidence type="ECO:0000256" key="1">
    <source>
        <dbReference type="ARBA" id="ARBA00022475"/>
    </source>
</evidence>
<accession>A0ABZ2C3D4</accession>
<keyword evidence="12" id="KW-1133">Transmembrane helix</keyword>
<evidence type="ECO:0000313" key="13">
    <source>
        <dbReference type="EMBL" id="WVX66742.1"/>
    </source>
</evidence>
<evidence type="ECO:0000256" key="11">
    <source>
        <dbReference type="HAMAP-Rule" id="MF_00664"/>
    </source>
</evidence>
<comment type="similarity">
    <text evidence="11">Belongs to the phosphatidylserine decarboxylase family. PSD-A subfamily.</text>
</comment>
<evidence type="ECO:0000313" key="14">
    <source>
        <dbReference type="Proteomes" id="UP001330434"/>
    </source>
</evidence>
<feature type="chain" id="PRO_5044902127" description="Phosphatidylserine decarboxylase alpha chain" evidence="11">
    <location>
        <begin position="185"/>
        <end position="215"/>
    </location>
</feature>
<comment type="PTM">
    <text evidence="11">Is synthesized initially as an inactive proenzyme. Formation of the active enzyme involves a self-maturation process in which the active site pyruvoyl group is generated from an internal serine residue via an autocatalytic post-translational modification. Two non-identical subunits are generated from the proenzyme in this reaction, and the pyruvate is formed at the N-terminus of the alpha chain, which is derived from the carboxyl end of the proenzyme. The post-translation cleavage follows an unusual pathway, termed non-hydrolytic serinolysis, in which the side chain hydroxyl group of the serine supplies its oxygen atom to form the C-terminus of the beta chain, while the remainder of the serine residue undergoes an oxidative deamination to produce ammonia and the pyruvoyl prosthetic group on the alpha chain.</text>
</comment>
<dbReference type="InterPro" id="IPR003817">
    <property type="entry name" value="PS_Dcarbxylase"/>
</dbReference>
<feature type="active site" description="Schiff-base intermediate with substrate; via pyruvic acid" evidence="11">
    <location>
        <position position="185"/>
    </location>
</feature>
<reference evidence="13 14" key="1">
    <citation type="journal article" date="2024" name="Environ. Microbiol.">
        <title>Novel evolutionary insights on the interactions of the Holosporales (Alphaproteobacteria) with eukaryotic hosts from comparative genomics.</title>
        <authorList>
            <person name="Giovannini M."/>
            <person name="Petroni G."/>
            <person name="Castelli M."/>
        </authorList>
    </citation>
    <scope>NUCLEOTIDE SEQUENCE [LARGE SCALE GENOMIC DNA]</scope>
    <source>
        <strain evidence="13 14">US_Bl 15I1</strain>
    </source>
</reference>
<feature type="modified residue" description="Pyruvic acid (Ser); by autocatalysis" evidence="11">
    <location>
        <position position="185"/>
    </location>
</feature>
<dbReference type="InterPro" id="IPR033175">
    <property type="entry name" value="PSD-A"/>
</dbReference>
<protein>
    <recommendedName>
        <fullName evidence="11">Phosphatidylserine decarboxylase proenzyme</fullName>
        <ecNumber evidence="11">4.1.1.65</ecNumber>
    </recommendedName>
    <component>
        <recommendedName>
            <fullName evidence="11">Phosphatidylserine decarboxylase alpha chain</fullName>
        </recommendedName>
    </component>
    <component>
        <recommendedName>
            <fullName evidence="11">Phosphatidylserine decarboxylase beta chain</fullName>
        </recommendedName>
    </component>
</protein>
<feature type="transmembrane region" description="Helical" evidence="12">
    <location>
        <begin position="15"/>
        <end position="48"/>
    </location>
</feature>
<evidence type="ECO:0000256" key="3">
    <source>
        <dbReference type="ARBA" id="ARBA00022793"/>
    </source>
</evidence>
<evidence type="ECO:0000256" key="5">
    <source>
        <dbReference type="ARBA" id="ARBA00023136"/>
    </source>
</evidence>
<keyword evidence="3 11" id="KW-0210">Decarboxylase</keyword>
<dbReference type="EC" id="4.1.1.65" evidence="11"/>
<evidence type="ECO:0000256" key="8">
    <source>
        <dbReference type="ARBA" id="ARBA00023239"/>
    </source>
</evidence>
<dbReference type="PANTHER" id="PTHR35809:SF1">
    <property type="entry name" value="ARCHAETIDYLSERINE DECARBOXYLASE PROENZYME-RELATED"/>
    <property type="match status" value="1"/>
</dbReference>
<comment type="function">
    <text evidence="11">Catalyzes the formation of phosphatidylethanolamine (PtdEtn) from phosphatidylserine (PtdSer).</text>
</comment>
<evidence type="ECO:0000256" key="6">
    <source>
        <dbReference type="ARBA" id="ARBA00023145"/>
    </source>
</evidence>
<dbReference type="HAMAP" id="MF_00664">
    <property type="entry name" value="PS_decarb_PSD_A"/>
    <property type="match status" value="1"/>
</dbReference>
<dbReference type="NCBIfam" id="NF003679">
    <property type="entry name" value="PRK05305.1-3"/>
    <property type="match status" value="1"/>
</dbReference>
<keyword evidence="7 11" id="KW-0594">Phospholipid biosynthesis</keyword>
<keyword evidence="6 11" id="KW-0865">Zymogen</keyword>
<feature type="site" description="Cleavage (non-hydrolytic); by autocatalysis" evidence="11">
    <location>
        <begin position="184"/>
        <end position="185"/>
    </location>
</feature>
<comment type="subunit">
    <text evidence="11">Heterodimer of a large membrane-associated beta subunit and a small pyruvoyl-containing alpha subunit.</text>
</comment>
<comment type="subcellular location">
    <subcellularLocation>
        <location evidence="11">Cell membrane</location>
        <topology evidence="11">Peripheral membrane protein</topology>
    </subcellularLocation>
</comment>
<comment type="pathway">
    <text evidence="11">Phospholipid metabolism; phosphatidylethanolamine biosynthesis; phosphatidylethanolamine from CDP-diacylglycerol: step 2/2.</text>
</comment>
<evidence type="ECO:0000256" key="9">
    <source>
        <dbReference type="ARBA" id="ARBA00023264"/>
    </source>
</evidence>
<dbReference type="PANTHER" id="PTHR35809">
    <property type="entry name" value="ARCHAETIDYLSERINE DECARBOXYLASE PROENZYME-RELATED"/>
    <property type="match status" value="1"/>
</dbReference>
<evidence type="ECO:0000256" key="7">
    <source>
        <dbReference type="ARBA" id="ARBA00023209"/>
    </source>
</evidence>
<keyword evidence="4 11" id="KW-0443">Lipid metabolism</keyword>
<dbReference type="EMBL" id="CP133270">
    <property type="protein sequence ID" value="WVX66742.1"/>
    <property type="molecule type" value="Genomic_DNA"/>
</dbReference>
<evidence type="ECO:0000256" key="2">
    <source>
        <dbReference type="ARBA" id="ARBA00022516"/>
    </source>
</evidence>
<keyword evidence="8 11" id="KW-0456">Lyase</keyword>
<proteinExistence type="inferred from homology"/>
<evidence type="ECO:0000256" key="10">
    <source>
        <dbReference type="ARBA" id="ARBA00023317"/>
    </source>
</evidence>
<comment type="catalytic activity">
    <reaction evidence="11">
        <text>a 1,2-diacyl-sn-glycero-3-phospho-L-serine + H(+) = a 1,2-diacyl-sn-glycero-3-phosphoethanolamine + CO2</text>
        <dbReference type="Rhea" id="RHEA:20828"/>
        <dbReference type="ChEBI" id="CHEBI:15378"/>
        <dbReference type="ChEBI" id="CHEBI:16526"/>
        <dbReference type="ChEBI" id="CHEBI:57262"/>
        <dbReference type="ChEBI" id="CHEBI:64612"/>
        <dbReference type="EC" id="4.1.1.65"/>
    </reaction>
</comment>
<sequence length="215" mass="23913">MWQFLAPIHKAGWPFVAIFAVGTFLLSLMSSFLGIVGVGLTLWCIYFFRDPERVTPQDSQVVVSPADGYVSMITKAVPPQELRWQEGELTRVSIFLNVFDVHVNRIPVSGKIIKAHYYPGKFFNASLDKASEFNERNSLVIKTEGGQEILVVQIAGLIARRILCEAKDGDDVKAGDRYGIIRFGSRTDIYLPKGVDSQVLVGQYMIGGETVIARL</sequence>
<dbReference type="NCBIfam" id="NF003677">
    <property type="entry name" value="PRK05305.1-1"/>
    <property type="match status" value="1"/>
</dbReference>
<comment type="cofactor">
    <cofactor evidence="11">
        <name>pyruvate</name>
        <dbReference type="ChEBI" id="CHEBI:15361"/>
    </cofactor>
    <text evidence="11">Binds 1 pyruvoyl group covalently per subunit.</text>
</comment>
<dbReference type="NCBIfam" id="NF003685">
    <property type="entry name" value="PRK05305.2-5"/>
    <property type="match status" value="1"/>
</dbReference>
<evidence type="ECO:0000256" key="4">
    <source>
        <dbReference type="ARBA" id="ARBA00023098"/>
    </source>
</evidence>
<dbReference type="NCBIfam" id="NF003678">
    <property type="entry name" value="PRK05305.1-2"/>
    <property type="match status" value="1"/>
</dbReference>
<keyword evidence="1 11" id="KW-1003">Cell membrane</keyword>
<gene>
    <name evidence="11" type="primary">psd</name>
    <name evidence="13" type="ORF">Bealeia1_00926</name>
</gene>
<keyword evidence="9 11" id="KW-1208">Phospholipid metabolism</keyword>
<keyword evidence="5 11" id="KW-0472">Membrane</keyword>
<organism evidence="13 14">
    <name type="scientific">Candidatus Bealeia paramacronuclearis</name>
    <dbReference type="NCBI Taxonomy" id="1921001"/>
    <lineage>
        <taxon>Bacteria</taxon>
        <taxon>Pseudomonadati</taxon>
        <taxon>Pseudomonadota</taxon>
        <taxon>Alphaproteobacteria</taxon>
        <taxon>Holosporales</taxon>
        <taxon>Holosporaceae</taxon>
        <taxon>Candidatus Bealeia</taxon>
    </lineage>
</organism>
<keyword evidence="2 11" id="KW-0444">Lipid biosynthesis</keyword>
<name>A0ABZ2C3D4_9PROT</name>
<keyword evidence="10 11" id="KW-0670">Pyruvate</keyword>
<keyword evidence="12" id="KW-0812">Transmembrane</keyword>
<evidence type="ECO:0000256" key="12">
    <source>
        <dbReference type="SAM" id="Phobius"/>
    </source>
</evidence>
<keyword evidence="14" id="KW-1185">Reference proteome</keyword>